<dbReference type="PROSITE" id="PS00878">
    <property type="entry name" value="ODR_DC_2_1"/>
    <property type="match status" value="1"/>
</dbReference>
<dbReference type="NCBIfam" id="TIGR01048">
    <property type="entry name" value="lysA"/>
    <property type="match status" value="1"/>
</dbReference>
<feature type="binding site" evidence="5">
    <location>
        <position position="227"/>
    </location>
    <ligand>
        <name>pyridoxal 5'-phosphate</name>
        <dbReference type="ChEBI" id="CHEBI:597326"/>
    </ligand>
</feature>
<dbReference type="InterPro" id="IPR022644">
    <property type="entry name" value="De-COase2_N"/>
</dbReference>
<comment type="cofactor">
    <cofactor evidence="1 5 7 8">
        <name>pyridoxal 5'-phosphate</name>
        <dbReference type="ChEBI" id="CHEBI:597326"/>
    </cofactor>
</comment>
<comment type="pathway">
    <text evidence="5 8">Amino-acid biosynthesis; L-lysine biosynthesis via DAP pathway; L-lysine from DL-2,6-diaminopimelate: step 1/1.</text>
</comment>
<dbReference type="Proteomes" id="UP000483362">
    <property type="component" value="Unassembled WGS sequence"/>
</dbReference>
<evidence type="ECO:0000256" key="2">
    <source>
        <dbReference type="ARBA" id="ARBA00022793"/>
    </source>
</evidence>
<comment type="similarity">
    <text evidence="5">Belongs to the Orn/Lys/Arg decarboxylase class-II family. LysA subfamily.</text>
</comment>
<dbReference type="Pfam" id="PF02784">
    <property type="entry name" value="Orn_Arg_deC_N"/>
    <property type="match status" value="1"/>
</dbReference>
<gene>
    <name evidence="5 11" type="primary">lysA</name>
    <name evidence="11" type="ORF">FYJ29_01655</name>
</gene>
<evidence type="ECO:0000256" key="8">
    <source>
        <dbReference type="RuleBase" id="RU003738"/>
    </source>
</evidence>
<proteinExistence type="inferred from homology"/>
<evidence type="ECO:0000256" key="1">
    <source>
        <dbReference type="ARBA" id="ARBA00001933"/>
    </source>
</evidence>
<feature type="binding site" evidence="5">
    <location>
        <position position="336"/>
    </location>
    <ligand>
        <name>substrate</name>
    </ligand>
</feature>
<dbReference type="SUPFAM" id="SSF50621">
    <property type="entry name" value="Alanine racemase C-terminal domain-like"/>
    <property type="match status" value="1"/>
</dbReference>
<comment type="caution">
    <text evidence="11">The sequence shown here is derived from an EMBL/GenBank/DDBJ whole genome shotgun (WGS) entry which is preliminary data.</text>
</comment>
<accession>A0A6L5XB58</accession>
<dbReference type="InterPro" id="IPR022653">
    <property type="entry name" value="De-COase2_pyr-phos_BS"/>
</dbReference>
<comment type="catalytic activity">
    <reaction evidence="5 8">
        <text>meso-2,6-diaminopimelate + H(+) = L-lysine + CO2</text>
        <dbReference type="Rhea" id="RHEA:15101"/>
        <dbReference type="ChEBI" id="CHEBI:15378"/>
        <dbReference type="ChEBI" id="CHEBI:16526"/>
        <dbReference type="ChEBI" id="CHEBI:32551"/>
        <dbReference type="ChEBI" id="CHEBI:57791"/>
        <dbReference type="EC" id="4.1.1.20"/>
    </reaction>
</comment>
<organism evidence="11 12">
    <name type="scientific">Sodaliphilus pleomorphus</name>
    <dbReference type="NCBI Taxonomy" id="2606626"/>
    <lineage>
        <taxon>Bacteria</taxon>
        <taxon>Pseudomonadati</taxon>
        <taxon>Bacteroidota</taxon>
        <taxon>Bacteroidia</taxon>
        <taxon>Bacteroidales</taxon>
        <taxon>Muribaculaceae</taxon>
        <taxon>Sodaliphilus</taxon>
    </lineage>
</organism>
<dbReference type="InterPro" id="IPR000183">
    <property type="entry name" value="Orn/DAP/Arg_de-COase"/>
</dbReference>
<comment type="subunit">
    <text evidence="5">Homodimer.</text>
</comment>
<evidence type="ECO:0000256" key="6">
    <source>
        <dbReference type="NCBIfam" id="TIGR01048"/>
    </source>
</evidence>
<protein>
    <recommendedName>
        <fullName evidence="5 6">Diaminopimelate decarboxylase</fullName>
        <shortName evidence="5">DAP decarboxylase</shortName>
        <shortName evidence="5">DAPDC</shortName>
        <ecNumber evidence="5 6">4.1.1.20</ecNumber>
    </recommendedName>
</protein>
<dbReference type="PANTHER" id="PTHR43727:SF2">
    <property type="entry name" value="GROUP IV DECARBOXYLASE"/>
    <property type="match status" value="1"/>
</dbReference>
<dbReference type="InterPro" id="IPR022643">
    <property type="entry name" value="De-COase2_C"/>
</dbReference>
<dbReference type="InterPro" id="IPR029066">
    <property type="entry name" value="PLP-binding_barrel"/>
</dbReference>
<evidence type="ECO:0000259" key="9">
    <source>
        <dbReference type="Pfam" id="PF00278"/>
    </source>
</evidence>
<keyword evidence="5 8" id="KW-0457">Lysine biosynthesis</keyword>
<dbReference type="FunFam" id="3.20.20.10:FF:000003">
    <property type="entry name" value="Diaminopimelate decarboxylase"/>
    <property type="match status" value="1"/>
</dbReference>
<keyword evidence="2 5" id="KW-0210">Decarboxylase</keyword>
<dbReference type="Pfam" id="PF00278">
    <property type="entry name" value="Orn_DAP_Arg_deC"/>
    <property type="match status" value="1"/>
</dbReference>
<feature type="binding site" evidence="5">
    <location>
        <position position="364"/>
    </location>
    <ligand>
        <name>substrate</name>
    </ligand>
</feature>
<evidence type="ECO:0000259" key="10">
    <source>
        <dbReference type="Pfam" id="PF02784"/>
    </source>
</evidence>
<feature type="binding site" evidence="5">
    <location>
        <position position="364"/>
    </location>
    <ligand>
        <name>pyridoxal 5'-phosphate</name>
        <dbReference type="ChEBI" id="CHEBI:597326"/>
    </ligand>
</feature>
<comment type="function">
    <text evidence="5">Specifically catalyzes the decarboxylation of meso-diaminopimelate (meso-DAP) to L-lysine.</text>
</comment>
<dbReference type="EMBL" id="VULT01000002">
    <property type="protein sequence ID" value="MSS16483.1"/>
    <property type="molecule type" value="Genomic_DNA"/>
</dbReference>
<dbReference type="CDD" id="cd06828">
    <property type="entry name" value="PLPDE_III_DapDC"/>
    <property type="match status" value="1"/>
</dbReference>
<evidence type="ECO:0000256" key="5">
    <source>
        <dbReference type="HAMAP-Rule" id="MF_02120"/>
    </source>
</evidence>
<evidence type="ECO:0000256" key="7">
    <source>
        <dbReference type="PIRSR" id="PIRSR600183-50"/>
    </source>
</evidence>
<feature type="binding site" evidence="5">
    <location>
        <position position="304"/>
    </location>
    <ligand>
        <name>substrate</name>
    </ligand>
</feature>
<dbReference type="InterPro" id="IPR002986">
    <property type="entry name" value="DAP_deCOOHase_LysA"/>
</dbReference>
<reference evidence="11 12" key="1">
    <citation type="submission" date="2019-08" db="EMBL/GenBank/DDBJ databases">
        <title>In-depth cultivation of the pig gut microbiome towards novel bacterial diversity and tailored functional studies.</title>
        <authorList>
            <person name="Wylensek D."/>
            <person name="Hitch T.C.A."/>
            <person name="Clavel T."/>
        </authorList>
    </citation>
    <scope>NUCLEOTIDE SEQUENCE [LARGE SCALE GENOMIC DNA]</scope>
    <source>
        <strain evidence="11 12">Oil-RF-744-WCA-WT-10</strain>
    </source>
</reference>
<dbReference type="Gene3D" id="2.40.37.10">
    <property type="entry name" value="Lyase, Ornithine Decarboxylase, Chain A, domain 1"/>
    <property type="match status" value="1"/>
</dbReference>
<dbReference type="PRINTS" id="PR01179">
    <property type="entry name" value="ODADCRBXLASE"/>
</dbReference>
<dbReference type="GO" id="GO:0009089">
    <property type="term" value="P:lysine biosynthetic process via diaminopimelate"/>
    <property type="evidence" value="ECO:0007669"/>
    <property type="project" value="UniProtKB-UniRule"/>
</dbReference>
<dbReference type="HAMAP" id="MF_02120">
    <property type="entry name" value="LysA"/>
    <property type="match status" value="1"/>
</dbReference>
<dbReference type="UniPathway" id="UPA00034">
    <property type="reaction ID" value="UER00027"/>
</dbReference>
<dbReference type="GO" id="GO:0030170">
    <property type="term" value="F:pyridoxal phosphate binding"/>
    <property type="evidence" value="ECO:0007669"/>
    <property type="project" value="UniProtKB-UniRule"/>
</dbReference>
<evidence type="ECO:0000256" key="4">
    <source>
        <dbReference type="ARBA" id="ARBA00023239"/>
    </source>
</evidence>
<dbReference type="AlphaFoldDB" id="A0A6L5XB58"/>
<dbReference type="Gene3D" id="3.20.20.10">
    <property type="entry name" value="Alanine racemase"/>
    <property type="match status" value="1"/>
</dbReference>
<feature type="modified residue" description="N6-(pyridoxal phosphate)lysine" evidence="5 7">
    <location>
        <position position="48"/>
    </location>
</feature>
<dbReference type="PANTHER" id="PTHR43727">
    <property type="entry name" value="DIAMINOPIMELATE DECARBOXYLASE"/>
    <property type="match status" value="1"/>
</dbReference>
<feature type="domain" description="Orn/DAP/Arg decarboxylase 2 C-terminal" evidence="9">
    <location>
        <begin position="18"/>
        <end position="362"/>
    </location>
</feature>
<dbReference type="SUPFAM" id="SSF51419">
    <property type="entry name" value="PLP-binding barrel"/>
    <property type="match status" value="1"/>
</dbReference>
<dbReference type="GO" id="GO:0008836">
    <property type="term" value="F:diaminopimelate decarboxylase activity"/>
    <property type="evidence" value="ECO:0007669"/>
    <property type="project" value="UniProtKB-UniRule"/>
</dbReference>
<sequence>MMYRFPLEEFKQWPTPFYYYDMGLLSKTLNEINRQVKGYPYDVHYAIKANGNPVILKEIVKNGLGVDLVSGGEIKASLAAGFDPGKMVYSGVGKTDWEINLGLDHDIFCFNVESVPELEVINELAGRRGKTAHVAIRVNPDIDAHTHRYITTGTAEDKFGINIEMLATAVDRALKLPHLHLRGLHFHVGSQITQMKPFVMLCESVNGLLDYFDRHDIHFELINVGGGLGIDYDTPDINPVPDFQHFFDTFKRHLRLRRNQRLHFELGRSIVAQCGTLIARVIYVKENRNKKFVILDAGMTDLIRPALYQAHHVIQNISAAVDTASDVYDVVGPICESSDVFGTDEKLPVTRRGDLVALRSAGAYGETMASCYNMRPLPKSHFSR</sequence>
<evidence type="ECO:0000313" key="11">
    <source>
        <dbReference type="EMBL" id="MSS16483.1"/>
    </source>
</evidence>
<dbReference type="EC" id="4.1.1.20" evidence="5 6"/>
<feature type="binding site" evidence="5">
    <location>
        <position position="268"/>
    </location>
    <ligand>
        <name>substrate</name>
    </ligand>
</feature>
<keyword evidence="12" id="KW-1185">Reference proteome</keyword>
<feature type="binding site" evidence="5">
    <location>
        <position position="308"/>
    </location>
    <ligand>
        <name>substrate</name>
    </ligand>
</feature>
<feature type="binding site" evidence="5">
    <location>
        <begin position="265"/>
        <end position="268"/>
    </location>
    <ligand>
        <name>pyridoxal 5'-phosphate</name>
        <dbReference type="ChEBI" id="CHEBI:597326"/>
    </ligand>
</feature>
<feature type="active site" description="Proton donor" evidence="7">
    <location>
        <position position="335"/>
    </location>
</feature>
<dbReference type="PRINTS" id="PR01181">
    <property type="entry name" value="DAPDCRBXLASE"/>
</dbReference>
<feature type="domain" description="Orn/DAP/Arg decarboxylase 2 N-terminal" evidence="10">
    <location>
        <begin position="29"/>
        <end position="272"/>
    </location>
</feature>
<evidence type="ECO:0000256" key="3">
    <source>
        <dbReference type="ARBA" id="ARBA00022898"/>
    </source>
</evidence>
<keyword evidence="5" id="KW-0028">Amino-acid biosynthesis</keyword>
<evidence type="ECO:0000313" key="12">
    <source>
        <dbReference type="Proteomes" id="UP000483362"/>
    </source>
</evidence>
<name>A0A6L5XB58_9BACT</name>
<dbReference type="InterPro" id="IPR009006">
    <property type="entry name" value="Ala_racemase/Decarboxylase_C"/>
</dbReference>
<keyword evidence="4 5" id="KW-0456">Lyase</keyword>
<keyword evidence="3 5" id="KW-0663">Pyridoxal phosphate</keyword>